<protein>
    <submittedName>
        <fullName evidence="1">Uncharacterized protein</fullName>
    </submittedName>
</protein>
<sequence>MMCCCNSNPAQYERNRRFRHLVYVLG</sequence>
<accession>A0A0E9XXF0</accession>
<dbReference type="AlphaFoldDB" id="A0A0E9XXF0"/>
<organism evidence="1">
    <name type="scientific">Anguilla anguilla</name>
    <name type="common">European freshwater eel</name>
    <name type="synonym">Muraena anguilla</name>
    <dbReference type="NCBI Taxonomy" id="7936"/>
    <lineage>
        <taxon>Eukaryota</taxon>
        <taxon>Metazoa</taxon>
        <taxon>Chordata</taxon>
        <taxon>Craniata</taxon>
        <taxon>Vertebrata</taxon>
        <taxon>Euteleostomi</taxon>
        <taxon>Actinopterygii</taxon>
        <taxon>Neopterygii</taxon>
        <taxon>Teleostei</taxon>
        <taxon>Anguilliformes</taxon>
        <taxon>Anguillidae</taxon>
        <taxon>Anguilla</taxon>
    </lineage>
</organism>
<name>A0A0E9XXF0_ANGAN</name>
<reference evidence="1" key="1">
    <citation type="submission" date="2014-11" db="EMBL/GenBank/DDBJ databases">
        <authorList>
            <person name="Amaro Gonzalez C."/>
        </authorList>
    </citation>
    <scope>NUCLEOTIDE SEQUENCE</scope>
</reference>
<reference evidence="1" key="2">
    <citation type="journal article" date="2015" name="Fish Shellfish Immunol.">
        <title>Early steps in the European eel (Anguilla anguilla)-Vibrio vulnificus interaction in the gills: Role of the RtxA13 toxin.</title>
        <authorList>
            <person name="Callol A."/>
            <person name="Pajuelo D."/>
            <person name="Ebbesson L."/>
            <person name="Teles M."/>
            <person name="MacKenzie S."/>
            <person name="Amaro C."/>
        </authorList>
    </citation>
    <scope>NUCLEOTIDE SEQUENCE</scope>
</reference>
<dbReference type="EMBL" id="GBXM01001180">
    <property type="protein sequence ID" value="JAI07398.1"/>
    <property type="molecule type" value="Transcribed_RNA"/>
</dbReference>
<evidence type="ECO:0000313" key="1">
    <source>
        <dbReference type="EMBL" id="JAI07398.1"/>
    </source>
</evidence>
<proteinExistence type="predicted"/>